<keyword evidence="3 7" id="KW-0489">Methyltransferase</keyword>
<keyword evidence="5" id="KW-0949">S-adenosyl-L-methionine</keyword>
<evidence type="ECO:0000256" key="4">
    <source>
        <dbReference type="ARBA" id="ARBA00022679"/>
    </source>
</evidence>
<dbReference type="InterPro" id="IPR022641">
    <property type="entry name" value="CheR_N"/>
</dbReference>
<sequence>MSFPDHAGYEQIRSWLSERCGINFADNKQDLLRQRLSRVTRRFDYGDLNGLAHDLLHNPPQEVELAVMSAASTNHTYFFREPEVLDNFRTMILPEIAERAEMRVWSAAASTGDEAYTVAILVAETLGRQALKKLKILGTDISAPVVARAEMGVFPHRQFAQTDPSILSRYFEPAGMEQYRVKEEIRDACTFRRMNLKARPYPFIHPFQVVFCRNILYYFDRADQIGTLEAIYDATEPGGWLITSVTESIRDLGSRWEPVVAGIYRRPA</sequence>
<dbReference type="Pfam" id="PF03705">
    <property type="entry name" value="CheR_N"/>
    <property type="match status" value="1"/>
</dbReference>
<proteinExistence type="predicted"/>
<dbReference type="EMBL" id="PVTQ01000012">
    <property type="protein sequence ID" value="PRY86459.1"/>
    <property type="molecule type" value="Genomic_DNA"/>
</dbReference>
<organism evidence="7 8">
    <name type="scientific">Donghicola tyrosinivorans</name>
    <dbReference type="NCBI Taxonomy" id="1652492"/>
    <lineage>
        <taxon>Bacteria</taxon>
        <taxon>Pseudomonadati</taxon>
        <taxon>Pseudomonadota</taxon>
        <taxon>Alphaproteobacteria</taxon>
        <taxon>Rhodobacterales</taxon>
        <taxon>Roseobacteraceae</taxon>
        <taxon>Donghicola</taxon>
    </lineage>
</organism>
<dbReference type="RefSeq" id="WP_106266719.1">
    <property type="nucleotide sequence ID" value="NZ_PVTQ01000012.1"/>
</dbReference>
<accession>A0A2T0WIC5</accession>
<dbReference type="PANTHER" id="PTHR24422">
    <property type="entry name" value="CHEMOTAXIS PROTEIN METHYLTRANSFERASE"/>
    <property type="match status" value="1"/>
</dbReference>
<name>A0A2T0WIC5_9RHOB</name>
<gene>
    <name evidence="7" type="ORF">CLV74_11298</name>
</gene>
<dbReference type="Proteomes" id="UP000238392">
    <property type="component" value="Unassembled WGS sequence"/>
</dbReference>
<evidence type="ECO:0000313" key="8">
    <source>
        <dbReference type="Proteomes" id="UP000238392"/>
    </source>
</evidence>
<evidence type="ECO:0000256" key="5">
    <source>
        <dbReference type="ARBA" id="ARBA00022691"/>
    </source>
</evidence>
<evidence type="ECO:0000256" key="1">
    <source>
        <dbReference type="ARBA" id="ARBA00001541"/>
    </source>
</evidence>
<dbReference type="InterPro" id="IPR029063">
    <property type="entry name" value="SAM-dependent_MTases_sf"/>
</dbReference>
<dbReference type="OrthoDB" id="9816309at2"/>
<dbReference type="AlphaFoldDB" id="A0A2T0WIC5"/>
<keyword evidence="8" id="KW-1185">Reference proteome</keyword>
<dbReference type="SMART" id="SM00138">
    <property type="entry name" value="MeTrc"/>
    <property type="match status" value="1"/>
</dbReference>
<dbReference type="InterPro" id="IPR050903">
    <property type="entry name" value="Bact_Chemotaxis_MeTrfase"/>
</dbReference>
<evidence type="ECO:0000259" key="6">
    <source>
        <dbReference type="PROSITE" id="PS50123"/>
    </source>
</evidence>
<dbReference type="Gene3D" id="1.10.155.10">
    <property type="entry name" value="Chemotaxis receptor methyltransferase CheR, N-terminal domain"/>
    <property type="match status" value="1"/>
</dbReference>
<dbReference type="SUPFAM" id="SSF47757">
    <property type="entry name" value="Chemotaxis receptor methyltransferase CheR, N-terminal domain"/>
    <property type="match status" value="1"/>
</dbReference>
<keyword evidence="4 7" id="KW-0808">Transferase</keyword>
<reference evidence="7 8" key="1">
    <citation type="submission" date="2018-03" db="EMBL/GenBank/DDBJ databases">
        <title>Genomic Encyclopedia of Archaeal and Bacterial Type Strains, Phase II (KMG-II): from individual species to whole genera.</title>
        <authorList>
            <person name="Goeker M."/>
        </authorList>
    </citation>
    <scope>NUCLEOTIDE SEQUENCE [LARGE SCALE GENOMIC DNA]</scope>
    <source>
        <strain evidence="7 8">DSM 100212</strain>
    </source>
</reference>
<dbReference type="GO" id="GO:0032259">
    <property type="term" value="P:methylation"/>
    <property type="evidence" value="ECO:0007669"/>
    <property type="project" value="UniProtKB-KW"/>
</dbReference>
<dbReference type="InterPro" id="IPR036804">
    <property type="entry name" value="CheR_N_sf"/>
</dbReference>
<feature type="domain" description="CheR-type methyltransferase" evidence="6">
    <location>
        <begin position="9"/>
        <end position="268"/>
    </location>
</feature>
<dbReference type="SUPFAM" id="SSF53335">
    <property type="entry name" value="S-adenosyl-L-methionine-dependent methyltransferases"/>
    <property type="match status" value="1"/>
</dbReference>
<dbReference type="Pfam" id="PF01739">
    <property type="entry name" value="CheR"/>
    <property type="match status" value="1"/>
</dbReference>
<dbReference type="EC" id="2.1.1.80" evidence="2"/>
<comment type="catalytic activity">
    <reaction evidence="1">
        <text>L-glutamyl-[protein] + S-adenosyl-L-methionine = [protein]-L-glutamate 5-O-methyl ester + S-adenosyl-L-homocysteine</text>
        <dbReference type="Rhea" id="RHEA:24452"/>
        <dbReference type="Rhea" id="RHEA-COMP:10208"/>
        <dbReference type="Rhea" id="RHEA-COMP:10311"/>
        <dbReference type="ChEBI" id="CHEBI:29973"/>
        <dbReference type="ChEBI" id="CHEBI:57856"/>
        <dbReference type="ChEBI" id="CHEBI:59789"/>
        <dbReference type="ChEBI" id="CHEBI:82795"/>
        <dbReference type="EC" id="2.1.1.80"/>
    </reaction>
</comment>
<evidence type="ECO:0000256" key="2">
    <source>
        <dbReference type="ARBA" id="ARBA00012534"/>
    </source>
</evidence>
<protein>
    <recommendedName>
        <fullName evidence="2">protein-glutamate O-methyltransferase</fullName>
        <ecNumber evidence="2">2.1.1.80</ecNumber>
    </recommendedName>
</protein>
<dbReference type="PROSITE" id="PS50123">
    <property type="entry name" value="CHER"/>
    <property type="match status" value="1"/>
</dbReference>
<dbReference type="PRINTS" id="PR00996">
    <property type="entry name" value="CHERMTFRASE"/>
</dbReference>
<evidence type="ECO:0000313" key="7">
    <source>
        <dbReference type="EMBL" id="PRY86459.1"/>
    </source>
</evidence>
<dbReference type="PANTHER" id="PTHR24422:SF10">
    <property type="entry name" value="CHEMOTAXIS PROTEIN METHYLTRANSFERASE 2"/>
    <property type="match status" value="1"/>
</dbReference>
<dbReference type="GO" id="GO:0008983">
    <property type="term" value="F:protein-glutamate O-methyltransferase activity"/>
    <property type="evidence" value="ECO:0007669"/>
    <property type="project" value="UniProtKB-EC"/>
</dbReference>
<dbReference type="InterPro" id="IPR022642">
    <property type="entry name" value="CheR_C"/>
</dbReference>
<evidence type="ECO:0000256" key="3">
    <source>
        <dbReference type="ARBA" id="ARBA00022603"/>
    </source>
</evidence>
<dbReference type="Gene3D" id="3.40.50.150">
    <property type="entry name" value="Vaccinia Virus protein VP39"/>
    <property type="match status" value="1"/>
</dbReference>
<comment type="caution">
    <text evidence="7">The sequence shown here is derived from an EMBL/GenBank/DDBJ whole genome shotgun (WGS) entry which is preliminary data.</text>
</comment>
<dbReference type="InterPro" id="IPR000780">
    <property type="entry name" value="CheR_MeTrfase"/>
</dbReference>